<dbReference type="Proteomes" id="UP000198398">
    <property type="component" value="Chromosome"/>
</dbReference>
<reference evidence="4" key="1">
    <citation type="submission" date="2017-07" db="EMBL/GenBank/DDBJ databases">
        <title>Brachybacterium sp. VR2415.</title>
        <authorList>
            <person name="Tak E.J."/>
            <person name="Bae J.-W."/>
        </authorList>
    </citation>
    <scope>NUCLEOTIDE SEQUENCE [LARGE SCALE GENOMIC DNA]</scope>
    <source>
        <strain evidence="4">VR2415</strain>
    </source>
</reference>
<sequence>MPIYEFRCESAHEYERSVPISARDRDLTCPHCGASSRRRISAPRLGTLGSMAGKLMDSTAASAHEPAVVDRIPGARRTAGTRTTMDPRHARLPRP</sequence>
<evidence type="ECO:0000313" key="4">
    <source>
        <dbReference type="Proteomes" id="UP000198398"/>
    </source>
</evidence>
<feature type="domain" description="Putative regulatory protein FmdB zinc ribbon" evidence="2">
    <location>
        <begin position="1"/>
        <end position="41"/>
    </location>
</feature>
<dbReference type="Pfam" id="PF09723">
    <property type="entry name" value="Zn_ribbon_8"/>
    <property type="match status" value="1"/>
</dbReference>
<dbReference type="RefSeq" id="WP_089065972.1">
    <property type="nucleotide sequence ID" value="NZ_CP022316.1"/>
</dbReference>
<evidence type="ECO:0000256" key="1">
    <source>
        <dbReference type="SAM" id="MobiDB-lite"/>
    </source>
</evidence>
<dbReference type="OrthoDB" id="9792898at2"/>
<dbReference type="EMBL" id="CP022316">
    <property type="protein sequence ID" value="ASK66736.1"/>
    <property type="molecule type" value="Genomic_DNA"/>
</dbReference>
<dbReference type="InterPro" id="IPR013429">
    <property type="entry name" value="Regulatory_FmdB_Zinc_ribbon"/>
</dbReference>
<proteinExistence type="predicted"/>
<gene>
    <name evidence="3" type="ORF">CFK39_13995</name>
</gene>
<feature type="compositionally biased region" description="Low complexity" evidence="1">
    <location>
        <begin position="75"/>
        <end position="84"/>
    </location>
</feature>
<dbReference type="NCBIfam" id="TIGR02605">
    <property type="entry name" value="CxxC_CxxC_SSSS"/>
    <property type="match status" value="1"/>
</dbReference>
<dbReference type="SMART" id="SM00834">
    <property type="entry name" value="CxxC_CXXC_SSSS"/>
    <property type="match status" value="1"/>
</dbReference>
<feature type="region of interest" description="Disordered" evidence="1">
    <location>
        <begin position="62"/>
        <end position="95"/>
    </location>
</feature>
<keyword evidence="4" id="KW-1185">Reference proteome</keyword>
<protein>
    <recommendedName>
        <fullName evidence="2">Putative regulatory protein FmdB zinc ribbon domain-containing protein</fullName>
    </recommendedName>
</protein>
<organism evidence="3 4">
    <name type="scientific">Brachybacterium avium</name>
    <dbReference type="NCBI Taxonomy" id="2017485"/>
    <lineage>
        <taxon>Bacteria</taxon>
        <taxon>Bacillati</taxon>
        <taxon>Actinomycetota</taxon>
        <taxon>Actinomycetes</taxon>
        <taxon>Micrococcales</taxon>
        <taxon>Dermabacteraceae</taxon>
        <taxon>Brachybacterium</taxon>
    </lineage>
</organism>
<dbReference type="KEGG" id="brv:CFK39_13995"/>
<name>A0A220UFP2_9MICO</name>
<evidence type="ECO:0000259" key="2">
    <source>
        <dbReference type="SMART" id="SM00834"/>
    </source>
</evidence>
<evidence type="ECO:0000313" key="3">
    <source>
        <dbReference type="EMBL" id="ASK66736.1"/>
    </source>
</evidence>
<dbReference type="AlphaFoldDB" id="A0A220UFP2"/>
<accession>A0A220UFP2</accession>